<dbReference type="AlphaFoldDB" id="A0A1D2MT60"/>
<keyword evidence="1" id="KW-1015">Disulfide bond</keyword>
<dbReference type="OMA" id="RSKTHAF"/>
<gene>
    <name evidence="4" type="ORF">Ocin01_10593</name>
</gene>
<keyword evidence="4" id="KW-0560">Oxidoreductase</keyword>
<sequence>MFPKHMEPVRRLTVSTKILIWNRPLESSAQETARYWCMTETRHLLTTSDGRASFFPEHVGMPLTANNGPEYYLLQTHYDNPNVEPNLRVTFSLHMYYSSIIRPYEAGMITLGTVTPGSTTIIVPPGETDHKILGMCAPGCTEIKLFPEKGLRLLWLRFLLAYSYQRGNTELPWILTDENYDFNYQQYRVLREERKVLPGDLLINSCTYDTTGTNGTAVVGGFSTRQEMCTAFLWYYTRSKTHAFCRSELKTNDYLNLIGVRTTEWDPERRAMVITSPARYRGITMADYTSNYIDWNLEMREELQRRQIYDPQSSQCPKFTPDAVPTESQLSTEGAPFPTRANRANTANQQPMSSFPSNIRLYEPPSQCARRGDTNRGQQGGRTNANRNQDGSRGQQQRGNANRNQQRGKEGRGWSRN</sequence>
<dbReference type="Proteomes" id="UP000094527">
    <property type="component" value="Unassembled WGS sequence"/>
</dbReference>
<dbReference type="GO" id="GO:0005507">
    <property type="term" value="F:copper ion binding"/>
    <property type="evidence" value="ECO:0007669"/>
    <property type="project" value="InterPro"/>
</dbReference>
<reference evidence="4 5" key="1">
    <citation type="journal article" date="2016" name="Genome Biol. Evol.">
        <title>Gene Family Evolution Reflects Adaptation to Soil Environmental Stressors in the Genome of the Collembolan Orchesella cincta.</title>
        <authorList>
            <person name="Faddeeva-Vakhrusheva A."/>
            <person name="Derks M.F."/>
            <person name="Anvar S.Y."/>
            <person name="Agamennone V."/>
            <person name="Suring W."/>
            <person name="Smit S."/>
            <person name="van Straalen N.M."/>
            <person name="Roelofs D."/>
        </authorList>
    </citation>
    <scope>NUCLEOTIDE SEQUENCE [LARGE SCALE GENOMIC DNA]</scope>
    <source>
        <tissue evidence="4">Mixed pool</tissue>
    </source>
</reference>
<protein>
    <submittedName>
        <fullName evidence="4">DBH-like monooxygenase protein 1</fullName>
    </submittedName>
</protein>
<dbReference type="SUPFAM" id="SSF49742">
    <property type="entry name" value="PHM/PNGase F"/>
    <property type="match status" value="2"/>
</dbReference>
<dbReference type="OrthoDB" id="19261at2759"/>
<dbReference type="Gene3D" id="2.60.120.310">
    <property type="entry name" value="Copper type II, ascorbate-dependent monooxygenase, N-terminal domain"/>
    <property type="match status" value="1"/>
</dbReference>
<evidence type="ECO:0000256" key="2">
    <source>
        <dbReference type="SAM" id="MobiDB-lite"/>
    </source>
</evidence>
<dbReference type="InterPro" id="IPR000945">
    <property type="entry name" value="DBH-like"/>
</dbReference>
<evidence type="ECO:0000313" key="5">
    <source>
        <dbReference type="Proteomes" id="UP000094527"/>
    </source>
</evidence>
<evidence type="ECO:0000259" key="3">
    <source>
        <dbReference type="Pfam" id="PF03712"/>
    </source>
</evidence>
<dbReference type="EMBL" id="LJIJ01000582">
    <property type="protein sequence ID" value="ODM96091.1"/>
    <property type="molecule type" value="Genomic_DNA"/>
</dbReference>
<dbReference type="Pfam" id="PF03712">
    <property type="entry name" value="Cu2_monoox_C"/>
    <property type="match status" value="1"/>
</dbReference>
<comment type="caution">
    <text evidence="4">The sequence shown here is derived from an EMBL/GenBank/DDBJ whole genome shotgun (WGS) entry which is preliminary data.</text>
</comment>
<dbReference type="PANTHER" id="PTHR10157:SF23">
    <property type="entry name" value="MOXD1 HOMOLOG 1"/>
    <property type="match status" value="1"/>
</dbReference>
<organism evidence="4 5">
    <name type="scientific">Orchesella cincta</name>
    <name type="common">Springtail</name>
    <name type="synonym">Podura cincta</name>
    <dbReference type="NCBI Taxonomy" id="48709"/>
    <lineage>
        <taxon>Eukaryota</taxon>
        <taxon>Metazoa</taxon>
        <taxon>Ecdysozoa</taxon>
        <taxon>Arthropoda</taxon>
        <taxon>Hexapoda</taxon>
        <taxon>Collembola</taxon>
        <taxon>Entomobryomorpha</taxon>
        <taxon>Entomobryoidea</taxon>
        <taxon>Orchesellidae</taxon>
        <taxon>Orchesellinae</taxon>
        <taxon>Orchesella</taxon>
    </lineage>
</organism>
<name>A0A1D2MT60_ORCCI</name>
<feature type="domain" description="Copper type II ascorbate-dependent monooxygenase C-terminal" evidence="3">
    <location>
        <begin position="104"/>
        <end position="254"/>
    </location>
</feature>
<dbReference type="Gene3D" id="2.60.120.230">
    <property type="match status" value="1"/>
</dbReference>
<dbReference type="InterPro" id="IPR036939">
    <property type="entry name" value="Cu2_ascorb_mOase_N_sf"/>
</dbReference>
<dbReference type="InterPro" id="IPR008977">
    <property type="entry name" value="PHM/PNGase_F_dom_sf"/>
</dbReference>
<feature type="compositionally biased region" description="Basic and acidic residues" evidence="2">
    <location>
        <begin position="407"/>
        <end position="417"/>
    </location>
</feature>
<keyword evidence="5" id="KW-1185">Reference proteome</keyword>
<feature type="region of interest" description="Disordered" evidence="2">
    <location>
        <begin position="308"/>
        <end position="417"/>
    </location>
</feature>
<dbReference type="InterPro" id="IPR024548">
    <property type="entry name" value="Cu2_monoox_C"/>
</dbReference>
<keyword evidence="4" id="KW-0503">Monooxygenase</keyword>
<feature type="compositionally biased region" description="Polar residues" evidence="2">
    <location>
        <begin position="375"/>
        <end position="392"/>
    </location>
</feature>
<accession>A0A1D2MT60</accession>
<feature type="compositionally biased region" description="Polar residues" evidence="2">
    <location>
        <begin position="342"/>
        <end position="357"/>
    </location>
</feature>
<dbReference type="STRING" id="48709.A0A1D2MT60"/>
<dbReference type="PANTHER" id="PTHR10157">
    <property type="entry name" value="DOPAMINE BETA HYDROXYLASE RELATED"/>
    <property type="match status" value="1"/>
</dbReference>
<proteinExistence type="predicted"/>
<evidence type="ECO:0000256" key="1">
    <source>
        <dbReference type="ARBA" id="ARBA00023157"/>
    </source>
</evidence>
<feature type="compositionally biased region" description="Low complexity" evidence="2">
    <location>
        <begin position="393"/>
        <end position="405"/>
    </location>
</feature>
<evidence type="ECO:0000313" key="4">
    <source>
        <dbReference type="EMBL" id="ODM96091.1"/>
    </source>
</evidence>
<dbReference type="GO" id="GO:0004500">
    <property type="term" value="F:dopamine beta-monooxygenase activity"/>
    <property type="evidence" value="ECO:0007669"/>
    <property type="project" value="InterPro"/>
</dbReference>
<dbReference type="InterPro" id="IPR014784">
    <property type="entry name" value="Cu2_ascorb_mOase-like_C"/>
</dbReference>